<reference evidence="2 3" key="2">
    <citation type="journal article" date="2023" name="ChemBioChem">
        <title>Acyltransferase Domain Exchange between Two Independent Type I Polyketide Synthases in the Same Producer Strain of Macrolide Antibiotics.</title>
        <authorList>
            <person name="Kudo F."/>
            <person name="Kishikawa K."/>
            <person name="Tsuboi K."/>
            <person name="Kido T."/>
            <person name="Usui T."/>
            <person name="Hashimoto J."/>
            <person name="Shin-Ya K."/>
            <person name="Miyanaga A."/>
            <person name="Eguchi T."/>
        </authorList>
    </citation>
    <scope>NUCLEOTIDE SEQUENCE [LARGE SCALE GENOMIC DNA]</scope>
    <source>
        <strain evidence="2 3">A-8890</strain>
    </source>
</reference>
<feature type="region of interest" description="Disordered" evidence="1">
    <location>
        <begin position="81"/>
        <end position="101"/>
    </location>
</feature>
<accession>A0ABN5VBA7</accession>
<proteinExistence type="predicted"/>
<protein>
    <submittedName>
        <fullName evidence="2">Uncharacterized protein</fullName>
    </submittedName>
</protein>
<feature type="compositionally biased region" description="Basic and acidic residues" evidence="1">
    <location>
        <begin position="81"/>
        <end position="91"/>
    </location>
</feature>
<feature type="region of interest" description="Disordered" evidence="1">
    <location>
        <begin position="1"/>
        <end position="33"/>
    </location>
</feature>
<evidence type="ECO:0000313" key="3">
    <source>
        <dbReference type="Proteomes" id="UP001321542"/>
    </source>
</evidence>
<reference evidence="2 3" key="1">
    <citation type="journal article" date="2010" name="ChemBioChem">
        <title>Cloning and characterization of the biosynthetic gene cluster of 16-membered macrolide antibiotic FD-891: involvement of a dual functional cytochrome P450 monooxygenase catalyzing epoxidation and hydroxylation.</title>
        <authorList>
            <person name="Kudo F."/>
            <person name="Motegi A."/>
            <person name="Mizoue K."/>
            <person name="Eguchi T."/>
        </authorList>
    </citation>
    <scope>NUCLEOTIDE SEQUENCE [LARGE SCALE GENOMIC DNA]</scope>
    <source>
        <strain evidence="2 3">A-8890</strain>
    </source>
</reference>
<feature type="compositionally biased region" description="Basic residues" evidence="1">
    <location>
        <begin position="92"/>
        <end position="101"/>
    </location>
</feature>
<dbReference type="Proteomes" id="UP001321542">
    <property type="component" value="Chromosome"/>
</dbReference>
<name>A0ABN5VBA7_9ACTN</name>
<feature type="compositionally biased region" description="Polar residues" evidence="1">
    <location>
        <begin position="1"/>
        <end position="18"/>
    </location>
</feature>
<evidence type="ECO:0000313" key="2">
    <source>
        <dbReference type="EMBL" id="BBC30032.1"/>
    </source>
</evidence>
<evidence type="ECO:0000256" key="1">
    <source>
        <dbReference type="SAM" id="MobiDB-lite"/>
    </source>
</evidence>
<dbReference type="EMBL" id="AP018448">
    <property type="protein sequence ID" value="BBC30032.1"/>
    <property type="molecule type" value="Genomic_DNA"/>
</dbReference>
<organism evidence="2 3">
    <name type="scientific">Streptomyces graminofaciens</name>
    <dbReference type="NCBI Taxonomy" id="68212"/>
    <lineage>
        <taxon>Bacteria</taxon>
        <taxon>Bacillati</taxon>
        <taxon>Actinomycetota</taxon>
        <taxon>Actinomycetes</taxon>
        <taxon>Kitasatosporales</taxon>
        <taxon>Streptomycetaceae</taxon>
        <taxon>Streptomyces</taxon>
    </lineage>
</organism>
<keyword evidence="3" id="KW-1185">Reference proteome</keyword>
<gene>
    <name evidence="2" type="ORF">SGFS_013260</name>
</gene>
<sequence>MSPSGRWSGSEWHSTNVAPSLDRGNPLWEDSSMPAGVHLNRARTFRPDPDVYERAQAAVKAVDSTMNEHIKAFLLWLVHDTDELPERPPKPEKKRPHSDRS</sequence>